<evidence type="ECO:0000256" key="1">
    <source>
        <dbReference type="ARBA" id="ARBA00004651"/>
    </source>
</evidence>
<dbReference type="PANTHER" id="PTHR32024:SF1">
    <property type="entry name" value="KTR SYSTEM POTASSIUM UPTAKE PROTEIN B"/>
    <property type="match status" value="1"/>
</dbReference>
<proteinExistence type="predicted"/>
<name>A0A242JYM9_9ENTE</name>
<evidence type="ECO:0000313" key="11">
    <source>
        <dbReference type="EMBL" id="OTP10031.1"/>
    </source>
</evidence>
<dbReference type="PANTHER" id="PTHR32024">
    <property type="entry name" value="TRK SYSTEM POTASSIUM UPTAKE PROTEIN TRKG-RELATED"/>
    <property type="match status" value="1"/>
</dbReference>
<feature type="transmembrane region" description="Helical" evidence="10">
    <location>
        <begin position="269"/>
        <end position="287"/>
    </location>
</feature>
<reference evidence="11 12" key="1">
    <citation type="submission" date="2017-05" db="EMBL/GenBank/DDBJ databases">
        <title>The Genome Sequence of Enterococcus sp. 10A9_DIV0425.</title>
        <authorList>
            <consortium name="The Broad Institute Genomics Platform"/>
            <consortium name="The Broad Institute Genomic Center for Infectious Diseases"/>
            <person name="Earl A."/>
            <person name="Manson A."/>
            <person name="Schwartman J."/>
            <person name="Gilmore M."/>
            <person name="Abouelleil A."/>
            <person name="Cao P."/>
            <person name="Chapman S."/>
            <person name="Cusick C."/>
            <person name="Shea T."/>
            <person name="Young S."/>
            <person name="Neafsey D."/>
            <person name="Nusbaum C."/>
            <person name="Birren B."/>
        </authorList>
    </citation>
    <scope>NUCLEOTIDE SEQUENCE [LARGE SCALE GENOMIC DNA]</scope>
    <source>
        <strain evidence="11 12">10A9_DIV0425</strain>
    </source>
</reference>
<dbReference type="NCBIfam" id="TIGR00933">
    <property type="entry name" value="2a38"/>
    <property type="match status" value="1"/>
</dbReference>
<dbReference type="GO" id="GO:0005886">
    <property type="term" value="C:plasma membrane"/>
    <property type="evidence" value="ECO:0007669"/>
    <property type="project" value="UniProtKB-SubCell"/>
</dbReference>
<keyword evidence="2" id="KW-0813">Transport</keyword>
<keyword evidence="12" id="KW-1185">Reference proteome</keyword>
<feature type="transmembrane region" description="Helical" evidence="10">
    <location>
        <begin position="113"/>
        <end position="134"/>
    </location>
</feature>
<evidence type="ECO:0000256" key="2">
    <source>
        <dbReference type="ARBA" id="ARBA00022448"/>
    </source>
</evidence>
<feature type="transmembrane region" description="Helical" evidence="10">
    <location>
        <begin position="177"/>
        <end position="196"/>
    </location>
</feature>
<feature type="transmembrane region" description="Helical" evidence="10">
    <location>
        <begin position="62"/>
        <end position="85"/>
    </location>
</feature>
<evidence type="ECO:0000256" key="8">
    <source>
        <dbReference type="ARBA" id="ARBA00023065"/>
    </source>
</evidence>
<accession>A0A242JYM9</accession>
<gene>
    <name evidence="11" type="ORF">A5844_001728</name>
</gene>
<evidence type="ECO:0000256" key="7">
    <source>
        <dbReference type="ARBA" id="ARBA00022989"/>
    </source>
</evidence>
<evidence type="ECO:0000256" key="6">
    <source>
        <dbReference type="ARBA" id="ARBA00022958"/>
    </source>
</evidence>
<dbReference type="AlphaFoldDB" id="A0A242JYM9"/>
<keyword evidence="7 10" id="KW-1133">Transmembrane helix</keyword>
<dbReference type="EMBL" id="NGMO01000003">
    <property type="protein sequence ID" value="OTP10031.1"/>
    <property type="molecule type" value="Genomic_DNA"/>
</dbReference>
<feature type="transmembrane region" description="Helical" evidence="10">
    <location>
        <begin position="331"/>
        <end position="354"/>
    </location>
</feature>
<evidence type="ECO:0000256" key="9">
    <source>
        <dbReference type="ARBA" id="ARBA00023136"/>
    </source>
</evidence>
<keyword evidence="9 10" id="KW-0472">Membrane</keyword>
<keyword evidence="4" id="KW-0633">Potassium transport</keyword>
<organism evidence="11 12">
    <name type="scientific">Candidatus Enterococcus wittei</name>
    <dbReference type="NCBI Taxonomy" id="1987383"/>
    <lineage>
        <taxon>Bacteria</taxon>
        <taxon>Bacillati</taxon>
        <taxon>Bacillota</taxon>
        <taxon>Bacilli</taxon>
        <taxon>Lactobacillales</taxon>
        <taxon>Enterococcaceae</taxon>
        <taxon>Enterococcus</taxon>
    </lineage>
</organism>
<dbReference type="STRING" id="1987383.A5844_001728"/>
<comment type="caution">
    <text evidence="11">The sequence shown here is derived from an EMBL/GenBank/DDBJ whole genome shotgun (WGS) entry which is preliminary data.</text>
</comment>
<keyword evidence="3" id="KW-1003">Cell membrane</keyword>
<sequence length="435" mass="47353">MIAVGFFLLILLGGSLLSLPYFSNSGEPTDFLDAFFTATSAVCVTGLTTLNTAAHWNEAGQFLIMVMIEIGGLGFMVIPIIFFALAKKKVSFSMRIVLKEALNLEKVSGVMNLMLYILKFAVLIQILGAFALSFTFVPTYGWSKGIWYSIFHAVSSFCNAGFDLLGDSLINDQQNVYLIMVVSALIVAGGLGFIVWRDLLSFRQIKKITLHSKIALTVTAVLLVGGFIIFLFTEKNATHLVDGTWPQRLANTFFMSVTPRTAGYTSVDYLHMSHAGLIMTMFLMYIGGTSGSTAGGLKTTTLGILFIQMHATFKGKTRAEAFGRTIRPAAVLRALTLFFITLTLCVTAIMILSITETIPETSGIEYIAFEVFSAFGTVGLTMGLTPDLTSIGKLVIIALMYIGRVGVMTVVFSLLVKSNKAEAKYKYPEESVLIG</sequence>
<dbReference type="Pfam" id="PF02386">
    <property type="entry name" value="TrkH"/>
    <property type="match status" value="1"/>
</dbReference>
<keyword evidence="6" id="KW-0630">Potassium</keyword>
<keyword evidence="8" id="KW-0406">Ion transport</keyword>
<evidence type="ECO:0000256" key="3">
    <source>
        <dbReference type="ARBA" id="ARBA00022475"/>
    </source>
</evidence>
<evidence type="ECO:0000313" key="12">
    <source>
        <dbReference type="Proteomes" id="UP000194933"/>
    </source>
</evidence>
<dbReference type="InterPro" id="IPR003445">
    <property type="entry name" value="Cat_transpt"/>
</dbReference>
<dbReference type="InterPro" id="IPR004772">
    <property type="entry name" value="TrkH"/>
</dbReference>
<comment type="subcellular location">
    <subcellularLocation>
        <location evidence="1">Cell membrane</location>
        <topology evidence="1">Multi-pass membrane protein</topology>
    </subcellularLocation>
</comment>
<protein>
    <submittedName>
        <fullName evidence="11">Potassium/sodium uptake protein NtpJ</fullName>
    </submittedName>
</protein>
<keyword evidence="5 10" id="KW-0812">Transmembrane</keyword>
<feature type="transmembrane region" description="Helical" evidence="10">
    <location>
        <begin position="391"/>
        <end position="416"/>
    </location>
</feature>
<feature type="transmembrane region" description="Helical" evidence="10">
    <location>
        <begin position="208"/>
        <end position="232"/>
    </location>
</feature>
<dbReference type="Proteomes" id="UP000194933">
    <property type="component" value="Unassembled WGS sequence"/>
</dbReference>
<evidence type="ECO:0000256" key="4">
    <source>
        <dbReference type="ARBA" id="ARBA00022538"/>
    </source>
</evidence>
<evidence type="ECO:0000256" key="10">
    <source>
        <dbReference type="SAM" id="Phobius"/>
    </source>
</evidence>
<dbReference type="GO" id="GO:0015379">
    <property type="term" value="F:potassium:chloride symporter activity"/>
    <property type="evidence" value="ECO:0007669"/>
    <property type="project" value="InterPro"/>
</dbReference>
<evidence type="ECO:0000256" key="5">
    <source>
        <dbReference type="ARBA" id="ARBA00022692"/>
    </source>
</evidence>